<dbReference type="EC" id="3.1.1.-" evidence="3"/>
<dbReference type="AlphaFoldDB" id="A0AAD7JRG4"/>
<keyword evidence="6" id="KW-1185">Reference proteome</keyword>
<dbReference type="InterPro" id="IPR019826">
    <property type="entry name" value="Carboxylesterase_B_AS"/>
</dbReference>
<dbReference type="PANTHER" id="PTHR11559">
    <property type="entry name" value="CARBOXYLESTERASE"/>
    <property type="match status" value="1"/>
</dbReference>
<protein>
    <recommendedName>
        <fullName evidence="3">Carboxylic ester hydrolase</fullName>
        <ecNumber evidence="3">3.1.1.-</ecNumber>
    </recommendedName>
</protein>
<dbReference type="Proteomes" id="UP001215280">
    <property type="component" value="Unassembled WGS sequence"/>
</dbReference>
<evidence type="ECO:0000313" key="5">
    <source>
        <dbReference type="EMBL" id="KAJ7769158.1"/>
    </source>
</evidence>
<accession>A0AAD7JRG4</accession>
<comment type="caution">
    <text evidence="5">The sequence shown here is derived from an EMBL/GenBank/DDBJ whole genome shotgun (WGS) entry which is preliminary data.</text>
</comment>
<dbReference type="PROSITE" id="PS00122">
    <property type="entry name" value="CARBOXYLESTERASE_B_1"/>
    <property type="match status" value="1"/>
</dbReference>
<evidence type="ECO:0000256" key="2">
    <source>
        <dbReference type="ARBA" id="ARBA00022801"/>
    </source>
</evidence>
<evidence type="ECO:0000256" key="3">
    <source>
        <dbReference type="RuleBase" id="RU361235"/>
    </source>
</evidence>
<dbReference type="EMBL" id="JARJLG010000026">
    <property type="protein sequence ID" value="KAJ7769158.1"/>
    <property type="molecule type" value="Genomic_DNA"/>
</dbReference>
<dbReference type="Gene3D" id="3.40.50.1820">
    <property type="entry name" value="alpha/beta hydrolase"/>
    <property type="match status" value="1"/>
</dbReference>
<dbReference type="SUPFAM" id="SSF53474">
    <property type="entry name" value="alpha/beta-Hydrolases"/>
    <property type="match status" value="1"/>
</dbReference>
<evidence type="ECO:0000256" key="1">
    <source>
        <dbReference type="ARBA" id="ARBA00005964"/>
    </source>
</evidence>
<organism evidence="5 6">
    <name type="scientific">Mycena maculata</name>
    <dbReference type="NCBI Taxonomy" id="230809"/>
    <lineage>
        <taxon>Eukaryota</taxon>
        <taxon>Fungi</taxon>
        <taxon>Dikarya</taxon>
        <taxon>Basidiomycota</taxon>
        <taxon>Agaricomycotina</taxon>
        <taxon>Agaricomycetes</taxon>
        <taxon>Agaricomycetidae</taxon>
        <taxon>Agaricales</taxon>
        <taxon>Marasmiineae</taxon>
        <taxon>Mycenaceae</taxon>
        <taxon>Mycena</taxon>
    </lineage>
</organism>
<evidence type="ECO:0000313" key="6">
    <source>
        <dbReference type="Proteomes" id="UP001215280"/>
    </source>
</evidence>
<sequence>MGAERDIIRRLRRYISIKPLRRADLLHNVSPTPTPQNVRGSGRVLCVRAQSPIVDLGYAQYQGTVSPANISHFLGIRYAAAPIGDFRFRAPQPPTNDTGLQYATVQPNQCFQASINGVDANGLAPTNPLETRAAEVIISTEDCLFLNAYYPSDTAGTPVEDLPVLVWIHGGGYVAGRASLYDGEDVINQSNRGIVVVIIQYRLGVFGFLPGAEVKKNGALNAGLLDQDFALRWVNKYIAKFGGDPARVTIWGESAGVGSVLQHIVANNGKTQPQLLRGAITSSTFLSSQYEYNDRIPELLYSEVVVQANCTSATDLFSCLQTANATVLETANTQITISGFYGTYLFVPVVDGSFITQRPTVSLLQGAVNGEMLLSVTNTFEGTSFVNQSTGDTANATQYALDLFPSFGPAQANKVGSLYAGLGTQLFQESAIIGESTLICPTYYLLRAFHGRAFKVGDPELHDFVGPNLHARPGRVRDPPGLHSYDVPYYFPSIVTPLFQNTSFINAFAQSFTSFGISLNPNVKIDPTTITPPWKKWEAGHTEMLFNETAAGLPLVEPVETSDALLERCQFWVSVANLTAQ</sequence>
<dbReference type="GO" id="GO:0016787">
    <property type="term" value="F:hydrolase activity"/>
    <property type="evidence" value="ECO:0007669"/>
    <property type="project" value="UniProtKB-KW"/>
</dbReference>
<reference evidence="5" key="1">
    <citation type="submission" date="2023-03" db="EMBL/GenBank/DDBJ databases">
        <title>Massive genome expansion in bonnet fungi (Mycena s.s.) driven by repeated elements and novel gene families across ecological guilds.</title>
        <authorList>
            <consortium name="Lawrence Berkeley National Laboratory"/>
            <person name="Harder C.B."/>
            <person name="Miyauchi S."/>
            <person name="Viragh M."/>
            <person name="Kuo A."/>
            <person name="Thoen E."/>
            <person name="Andreopoulos B."/>
            <person name="Lu D."/>
            <person name="Skrede I."/>
            <person name="Drula E."/>
            <person name="Henrissat B."/>
            <person name="Morin E."/>
            <person name="Kohler A."/>
            <person name="Barry K."/>
            <person name="LaButti K."/>
            <person name="Morin E."/>
            <person name="Salamov A."/>
            <person name="Lipzen A."/>
            <person name="Mereny Z."/>
            <person name="Hegedus B."/>
            <person name="Baldrian P."/>
            <person name="Stursova M."/>
            <person name="Weitz H."/>
            <person name="Taylor A."/>
            <person name="Grigoriev I.V."/>
            <person name="Nagy L.G."/>
            <person name="Martin F."/>
            <person name="Kauserud H."/>
        </authorList>
    </citation>
    <scope>NUCLEOTIDE SEQUENCE</scope>
    <source>
        <strain evidence="5">CBHHK188m</strain>
    </source>
</reference>
<comment type="similarity">
    <text evidence="1 3">Belongs to the type-B carboxylesterase/lipase family.</text>
</comment>
<feature type="domain" description="Carboxylesterase type B" evidence="4">
    <location>
        <begin position="51"/>
        <end position="396"/>
    </location>
</feature>
<gene>
    <name evidence="5" type="ORF">DFH07DRAFT_1058215</name>
</gene>
<dbReference type="InterPro" id="IPR002018">
    <property type="entry name" value="CarbesteraseB"/>
</dbReference>
<proteinExistence type="inferred from homology"/>
<name>A0AAD7JRG4_9AGAR</name>
<dbReference type="InterPro" id="IPR050309">
    <property type="entry name" value="Type-B_Carboxylest/Lipase"/>
</dbReference>
<dbReference type="Pfam" id="PF00135">
    <property type="entry name" value="COesterase"/>
    <property type="match status" value="1"/>
</dbReference>
<keyword evidence="2 3" id="KW-0378">Hydrolase</keyword>
<dbReference type="InterPro" id="IPR029058">
    <property type="entry name" value="AB_hydrolase_fold"/>
</dbReference>
<evidence type="ECO:0000259" key="4">
    <source>
        <dbReference type="Pfam" id="PF00135"/>
    </source>
</evidence>